<feature type="region of interest" description="Disordered" evidence="1">
    <location>
        <begin position="562"/>
        <end position="683"/>
    </location>
</feature>
<dbReference type="EnsemblMetazoa" id="RPRC014494-RA">
    <property type="protein sequence ID" value="RPRC014494-PA"/>
    <property type="gene ID" value="RPRC014494"/>
</dbReference>
<feature type="compositionally biased region" description="Polar residues" evidence="1">
    <location>
        <begin position="673"/>
        <end position="683"/>
    </location>
</feature>
<name>T1IDX4_RHOPR</name>
<evidence type="ECO:0000313" key="4">
    <source>
        <dbReference type="Proteomes" id="UP000015103"/>
    </source>
</evidence>
<dbReference type="PANTHER" id="PTHR39952:SF1">
    <property type="match status" value="1"/>
</dbReference>
<feature type="transmembrane region" description="Helical" evidence="2">
    <location>
        <begin position="241"/>
        <end position="264"/>
    </location>
</feature>
<dbReference type="eggNOG" id="ENOG502RQKA">
    <property type="taxonomic scope" value="Eukaryota"/>
</dbReference>
<feature type="region of interest" description="Disordered" evidence="1">
    <location>
        <begin position="416"/>
        <end position="448"/>
    </location>
</feature>
<feature type="compositionally biased region" description="Polar residues" evidence="1">
    <location>
        <begin position="357"/>
        <end position="368"/>
    </location>
</feature>
<evidence type="ECO:0000313" key="3">
    <source>
        <dbReference type="EnsemblMetazoa" id="RPRC014494-PA"/>
    </source>
</evidence>
<feature type="compositionally biased region" description="Basic residues" evidence="1">
    <location>
        <begin position="909"/>
        <end position="919"/>
    </location>
</feature>
<feature type="compositionally biased region" description="Polar residues" evidence="1">
    <location>
        <begin position="840"/>
        <end position="860"/>
    </location>
</feature>
<feature type="region of interest" description="Disordered" evidence="1">
    <location>
        <begin position="357"/>
        <end position="387"/>
    </location>
</feature>
<organism evidence="3 4">
    <name type="scientific">Rhodnius prolixus</name>
    <name type="common">Triatomid bug</name>
    <dbReference type="NCBI Taxonomy" id="13249"/>
    <lineage>
        <taxon>Eukaryota</taxon>
        <taxon>Metazoa</taxon>
        <taxon>Ecdysozoa</taxon>
        <taxon>Arthropoda</taxon>
        <taxon>Hexapoda</taxon>
        <taxon>Insecta</taxon>
        <taxon>Pterygota</taxon>
        <taxon>Neoptera</taxon>
        <taxon>Paraneoptera</taxon>
        <taxon>Hemiptera</taxon>
        <taxon>Heteroptera</taxon>
        <taxon>Panheteroptera</taxon>
        <taxon>Cimicomorpha</taxon>
        <taxon>Reduviidae</taxon>
        <taxon>Triatominae</taxon>
        <taxon>Rhodnius</taxon>
    </lineage>
</organism>
<feature type="compositionally biased region" description="Polar residues" evidence="1">
    <location>
        <begin position="375"/>
        <end position="387"/>
    </location>
</feature>
<feature type="region of interest" description="Disordered" evidence="1">
    <location>
        <begin position="460"/>
        <end position="517"/>
    </location>
</feature>
<feature type="transmembrane region" description="Helical" evidence="2">
    <location>
        <begin position="125"/>
        <end position="146"/>
    </location>
</feature>
<feature type="compositionally biased region" description="Low complexity" evidence="1">
    <location>
        <begin position="920"/>
        <end position="932"/>
    </location>
</feature>
<keyword evidence="2" id="KW-1133">Transmembrane helix</keyword>
<protein>
    <submittedName>
        <fullName evidence="3">Uncharacterized protein</fullName>
    </submittedName>
</protein>
<keyword evidence="4" id="KW-1185">Reference proteome</keyword>
<feature type="compositionally biased region" description="Low complexity" evidence="1">
    <location>
        <begin position="655"/>
        <end position="667"/>
    </location>
</feature>
<keyword evidence="2" id="KW-0472">Membrane</keyword>
<feature type="region of interest" description="Disordered" evidence="1">
    <location>
        <begin position="840"/>
        <end position="863"/>
    </location>
</feature>
<keyword evidence="2" id="KW-0812">Transmembrane</keyword>
<feature type="region of interest" description="Disordered" evidence="1">
    <location>
        <begin position="743"/>
        <end position="788"/>
    </location>
</feature>
<feature type="transmembrane region" description="Helical" evidence="2">
    <location>
        <begin position="88"/>
        <end position="113"/>
    </location>
</feature>
<feature type="compositionally biased region" description="Polar residues" evidence="1">
    <location>
        <begin position="948"/>
        <end position="957"/>
    </location>
</feature>
<dbReference type="OMA" id="HEYLNIG"/>
<evidence type="ECO:0000256" key="1">
    <source>
        <dbReference type="SAM" id="MobiDB-lite"/>
    </source>
</evidence>
<feature type="transmembrane region" description="Helical" evidence="2">
    <location>
        <begin position="158"/>
        <end position="180"/>
    </location>
</feature>
<dbReference type="Proteomes" id="UP000015103">
    <property type="component" value="Unassembled WGS sequence"/>
</dbReference>
<feature type="compositionally biased region" description="Basic and acidic residues" evidence="1">
    <location>
        <begin position="576"/>
        <end position="601"/>
    </location>
</feature>
<dbReference type="VEuPathDB" id="VectorBase:RPRC014494"/>
<proteinExistence type="predicted"/>
<accession>T1IDX4</accession>
<dbReference type="PANTHER" id="PTHR39952">
    <property type="entry name" value="FI02073P"/>
    <property type="match status" value="1"/>
</dbReference>
<dbReference type="HOGENOM" id="CLU_295669_0_0_1"/>
<dbReference type="AlphaFoldDB" id="T1IDX4"/>
<feature type="compositionally biased region" description="Polar residues" evidence="1">
    <location>
        <begin position="636"/>
        <end position="654"/>
    </location>
</feature>
<sequence length="1023" mass="115192">MVYCAVVTRGGATPQVTACNSYPFELEEGTAMCGLRVHEEKTKYMVTTRNGRRLCDLEVGQHRFEGVGAFKYLGTTLTSKNEVGLKKYVFLCTVCGGLASLLGGLFLGVYLILRSYTSSLDYFETIPTYIPASMLLLTGLGIMCLARRKNRYAVLIKLCGVCCLICAATCVLVTVTTTVIHMSRLQSLRECVYTTKTQTCTCYSMLLESASERTDEGAHYVFNSTPDCEVIHGALYSCLRAMFGLSVIGILVCIFCCMLVYQLLSHERKKMYWEQLELRCRYLYGQPTRNQPVITPPQRCSHCACSQQFRYPVEGTFDNRLWAGGRIGNLYSPNPVGDEPAANSGGSGWAWRLPWSRSDNSQQVQQPSETRESVGYNQPLNCSSPDSQYGFTTQGVATVSSATSASYTMIEAPPQQVYQWGPPPPYSDPNSPRRACAPGPQHTCPSRQGHAHEYLNIGETEHEESRTLRGRRLGDSSSSSAKSDERNNQRIEQSVSPRAKYQRQPQTNPAPRKRPDLTESEVYFADVSSCCNGSVRNDSLLYDEPLAPGENEAKLQRHPHGLSFRKDIPPKQPRFGPDKNLRSHIQESSKEFQKIPEERGSPEAYSEMAHDGSEEDDPELVSFSQRNEGRNRISDLTRSQCRNRMDLSQMNQDFPSPMSISSPSTGSKDFFPDTNNSDNGSADSVWSGCSPDFLAPDAQYETIPEHRMRNESISGSSKLSPSKRRVLATQDWHNYQEPEPVVFIQNINSPRSPEVKASKERPRNSPRIRRNDVNDKPGPFDPDVGNFEPEMPDFCHISRCEKTGRENVTSSQISNKYNPNESSISNFDRCGNLSQNYYDDNLEQTTNSPNNFQRYTNSEGVHSPRHHYEEIKENMNTPHYETCTTTCTSNVQQPFARHHQQPQQQQQQQHHHSQQHHHQQQQQQHSSQQLQSQPPPPQQQQHHHQQPINSSQDFCTSSKKDGMTINNTIDSPKIFEKCIFTNSALRSSPECIALVDESQCSHNDSSCRCSLSLNKCVTDDSNN</sequence>
<dbReference type="EMBL" id="ACPB03002172">
    <property type="status" value="NOT_ANNOTATED_CDS"/>
    <property type="molecule type" value="Genomic_DNA"/>
</dbReference>
<evidence type="ECO:0000256" key="2">
    <source>
        <dbReference type="SAM" id="Phobius"/>
    </source>
</evidence>
<feature type="compositionally biased region" description="Basic and acidic residues" evidence="1">
    <location>
        <begin position="753"/>
        <end position="775"/>
    </location>
</feature>
<reference evidence="3" key="1">
    <citation type="submission" date="2015-05" db="UniProtKB">
        <authorList>
            <consortium name="EnsemblMetazoa"/>
        </authorList>
    </citation>
    <scope>IDENTIFICATION</scope>
</reference>
<feature type="region of interest" description="Disordered" evidence="1">
    <location>
        <begin position="893"/>
        <end position="959"/>
    </location>
</feature>
<dbReference type="InParanoid" id="T1IDX4"/>